<evidence type="ECO:0000256" key="9">
    <source>
        <dbReference type="ARBA" id="ARBA00022989"/>
    </source>
</evidence>
<evidence type="ECO:0000256" key="6">
    <source>
        <dbReference type="ARBA" id="ARBA00022475"/>
    </source>
</evidence>
<dbReference type="GO" id="GO:0019646">
    <property type="term" value="P:aerobic electron transport chain"/>
    <property type="evidence" value="ECO:0007669"/>
    <property type="project" value="InterPro"/>
</dbReference>
<evidence type="ECO:0000259" key="20">
    <source>
        <dbReference type="PROSITE" id="PS50253"/>
    </source>
</evidence>
<evidence type="ECO:0000256" key="18">
    <source>
        <dbReference type="SAM" id="MobiDB-lite"/>
    </source>
</evidence>
<comment type="similarity">
    <text evidence="2 17">Belongs to the cytochrome c oxidase subunit 3 family.</text>
</comment>
<evidence type="ECO:0000256" key="4">
    <source>
        <dbReference type="ARBA" id="ARBA00014687"/>
    </source>
</evidence>
<keyword evidence="22" id="KW-1185">Reference proteome</keyword>
<keyword evidence="9 19" id="KW-1133">Transmembrane helix</keyword>
<comment type="caution">
    <text evidence="21">The sequence shown here is derived from an EMBL/GenBank/DDBJ whole genome shotgun (WGS) entry which is preliminary data.</text>
</comment>
<evidence type="ECO:0000256" key="13">
    <source>
        <dbReference type="ARBA" id="ARBA00030072"/>
    </source>
</evidence>
<proteinExistence type="inferred from homology"/>
<keyword evidence="7 17" id="KW-0812">Transmembrane</keyword>
<dbReference type="RefSeq" id="WP_024902092.1">
    <property type="nucleotide sequence ID" value="NZ_CADFGU010000001.1"/>
</dbReference>
<accession>A0A0F5K1X0</accession>
<organism evidence="21 22">
    <name type="scientific">Robbsia andropogonis</name>
    <dbReference type="NCBI Taxonomy" id="28092"/>
    <lineage>
        <taxon>Bacteria</taxon>
        <taxon>Pseudomonadati</taxon>
        <taxon>Pseudomonadota</taxon>
        <taxon>Betaproteobacteria</taxon>
        <taxon>Burkholderiales</taxon>
        <taxon>Burkholderiaceae</taxon>
        <taxon>Robbsia</taxon>
    </lineage>
</organism>
<dbReference type="Gene3D" id="1.20.120.80">
    <property type="entry name" value="Cytochrome c oxidase, subunit III, four-helix bundle"/>
    <property type="match status" value="1"/>
</dbReference>
<dbReference type="OrthoDB" id="9810850at2"/>
<evidence type="ECO:0000256" key="1">
    <source>
        <dbReference type="ARBA" id="ARBA00004651"/>
    </source>
</evidence>
<keyword evidence="5" id="KW-0813">Transport</keyword>
<dbReference type="PANTHER" id="PTHR11403:SF2">
    <property type="entry name" value="CYTOCHROME BO(3) UBIQUINOL OXIDASE SUBUNIT 3"/>
    <property type="match status" value="1"/>
</dbReference>
<dbReference type="PANTHER" id="PTHR11403">
    <property type="entry name" value="CYTOCHROME C OXIDASE SUBUNIT III"/>
    <property type="match status" value="1"/>
</dbReference>
<sequence>MSNAHQSTGPAATAAGLTAEHEHEHHDHSGTTTFGFWLYLMTDCILFGTLFAVFAVMHNEYAGGPGPKELFELKGVAFETAALLLSSITYGFAMLCGYKGNRSGVMGWLLVTLLLGITFVTLEVHEFALLIADGHGPQQSGFLSAFFTLVATHGIHVTLGMVWMVVMMFQVMGKNGLNQRVMTRLSCLSLFWHFLDVIWICVFTFVYLVSMV</sequence>
<dbReference type="PROSITE" id="PS50253">
    <property type="entry name" value="COX3"/>
    <property type="match status" value="1"/>
</dbReference>
<gene>
    <name evidence="21" type="ORF">WM40_09605</name>
</gene>
<dbReference type="Proteomes" id="UP000033618">
    <property type="component" value="Unassembled WGS sequence"/>
</dbReference>
<dbReference type="InterPro" id="IPR014206">
    <property type="entry name" value="Cyt_c_ubiqinol_oxidase_su3"/>
</dbReference>
<reference evidence="21 22" key="1">
    <citation type="submission" date="2015-03" db="EMBL/GenBank/DDBJ databases">
        <title>Draft Genome Sequence of Burkholderia andropogonis type strain ICMP2807, isolated from Sorghum bicolor.</title>
        <authorList>
            <person name="Lopes-Santos L."/>
            <person name="Castro D.B."/>
            <person name="Ottoboni L.M."/>
            <person name="Park D."/>
            <person name="Weirc B.S."/>
            <person name="Destefano S.A."/>
        </authorList>
    </citation>
    <scope>NUCLEOTIDE SEQUENCE [LARGE SCALE GENOMIC DNA]</scope>
    <source>
        <strain evidence="21 22">ICMP2807</strain>
    </source>
</reference>
<evidence type="ECO:0000256" key="5">
    <source>
        <dbReference type="ARBA" id="ARBA00022448"/>
    </source>
</evidence>
<evidence type="ECO:0000256" key="12">
    <source>
        <dbReference type="ARBA" id="ARBA00025694"/>
    </source>
</evidence>
<dbReference type="GO" id="GO:0004129">
    <property type="term" value="F:cytochrome-c oxidase activity"/>
    <property type="evidence" value="ECO:0007669"/>
    <property type="project" value="InterPro"/>
</dbReference>
<dbReference type="EMBL" id="LAQU01000007">
    <property type="protein sequence ID" value="KKB63889.1"/>
    <property type="molecule type" value="Genomic_DNA"/>
</dbReference>
<feature type="transmembrane region" description="Helical" evidence="19">
    <location>
        <begin position="76"/>
        <end position="98"/>
    </location>
</feature>
<evidence type="ECO:0000256" key="3">
    <source>
        <dbReference type="ARBA" id="ARBA00011700"/>
    </source>
</evidence>
<evidence type="ECO:0000256" key="17">
    <source>
        <dbReference type="RuleBase" id="RU003376"/>
    </source>
</evidence>
<feature type="domain" description="Heme-copper oxidase subunit III family profile" evidence="20">
    <location>
        <begin position="34"/>
        <end position="211"/>
    </location>
</feature>
<evidence type="ECO:0000256" key="16">
    <source>
        <dbReference type="ARBA" id="ARBA00032717"/>
    </source>
</evidence>
<comment type="subunit">
    <text evidence="3">Heterooctamer of two A chains, two B chains, two C chains and two D chains.</text>
</comment>
<dbReference type="NCBIfam" id="TIGR02842">
    <property type="entry name" value="CyoC"/>
    <property type="match status" value="1"/>
</dbReference>
<dbReference type="InterPro" id="IPR024791">
    <property type="entry name" value="Cyt_c/ubiquinol_Oxase_su3"/>
</dbReference>
<evidence type="ECO:0000256" key="14">
    <source>
        <dbReference type="ARBA" id="ARBA00031884"/>
    </source>
</evidence>
<feature type="transmembrane region" description="Helical" evidence="19">
    <location>
        <begin position="142"/>
        <end position="169"/>
    </location>
</feature>
<protein>
    <recommendedName>
        <fullName evidence="4">Cytochrome bo(3) ubiquinol oxidase subunit 3</fullName>
    </recommendedName>
    <alternativeName>
        <fullName evidence="15">Cytochrome o ubiquinol oxidase subunit 3</fullName>
    </alternativeName>
    <alternativeName>
        <fullName evidence="13">Oxidase bo(3) subunit 3</fullName>
    </alternativeName>
    <alternativeName>
        <fullName evidence="16">Ubiquinol oxidase polypeptide III</fullName>
    </alternativeName>
    <alternativeName>
        <fullName evidence="14">Ubiquinol oxidase subunit 3</fullName>
    </alternativeName>
</protein>
<dbReference type="CDD" id="cd02863">
    <property type="entry name" value="Ubiquinol_oxidase_III"/>
    <property type="match status" value="1"/>
</dbReference>
<evidence type="ECO:0000313" key="21">
    <source>
        <dbReference type="EMBL" id="KKB63889.1"/>
    </source>
</evidence>
<dbReference type="PATRIC" id="fig|28092.6.peg.2261"/>
<keyword evidence="6" id="KW-1003">Cell membrane</keyword>
<evidence type="ECO:0000256" key="2">
    <source>
        <dbReference type="ARBA" id="ARBA00010581"/>
    </source>
</evidence>
<evidence type="ECO:0000256" key="10">
    <source>
        <dbReference type="ARBA" id="ARBA00023002"/>
    </source>
</evidence>
<evidence type="ECO:0000256" key="19">
    <source>
        <dbReference type="SAM" id="Phobius"/>
    </source>
</evidence>
<dbReference type="SUPFAM" id="SSF81452">
    <property type="entry name" value="Cytochrome c oxidase subunit III-like"/>
    <property type="match status" value="1"/>
</dbReference>
<feature type="compositionally biased region" description="Low complexity" evidence="18">
    <location>
        <begin position="8"/>
        <end position="18"/>
    </location>
</feature>
<feature type="region of interest" description="Disordered" evidence="18">
    <location>
        <begin position="1"/>
        <end position="22"/>
    </location>
</feature>
<evidence type="ECO:0000256" key="15">
    <source>
        <dbReference type="ARBA" id="ARBA00032189"/>
    </source>
</evidence>
<keyword evidence="8" id="KW-0249">Electron transport</keyword>
<dbReference type="FunFam" id="1.20.120.80:FF:000001">
    <property type="entry name" value="Cytochrome (Ubi)quinol oxidase subunit III"/>
    <property type="match status" value="1"/>
</dbReference>
<dbReference type="AlphaFoldDB" id="A0A0F5K1X0"/>
<evidence type="ECO:0000313" key="22">
    <source>
        <dbReference type="Proteomes" id="UP000033618"/>
    </source>
</evidence>
<dbReference type="InterPro" id="IPR000298">
    <property type="entry name" value="Cyt_c_oxidase-like_su3"/>
</dbReference>
<feature type="transmembrane region" description="Helical" evidence="19">
    <location>
        <begin position="190"/>
        <end position="209"/>
    </location>
</feature>
<dbReference type="GO" id="GO:0005886">
    <property type="term" value="C:plasma membrane"/>
    <property type="evidence" value="ECO:0007669"/>
    <property type="project" value="UniProtKB-SubCell"/>
</dbReference>
<evidence type="ECO:0000256" key="7">
    <source>
        <dbReference type="ARBA" id="ARBA00022692"/>
    </source>
</evidence>
<dbReference type="InterPro" id="IPR035973">
    <property type="entry name" value="Cyt_c_oxidase_su3-like_sf"/>
</dbReference>
<dbReference type="GO" id="GO:0009486">
    <property type="term" value="F:cytochrome bo3 ubiquinol oxidase activity"/>
    <property type="evidence" value="ECO:0007669"/>
    <property type="project" value="InterPro"/>
</dbReference>
<feature type="transmembrane region" description="Helical" evidence="19">
    <location>
        <begin position="36"/>
        <end position="56"/>
    </location>
</feature>
<dbReference type="InterPro" id="IPR013833">
    <property type="entry name" value="Cyt_c_oxidase_su3_a-hlx"/>
</dbReference>
<keyword evidence="11 19" id="KW-0472">Membrane</keyword>
<evidence type="ECO:0000256" key="11">
    <source>
        <dbReference type="ARBA" id="ARBA00023136"/>
    </source>
</evidence>
<feature type="transmembrane region" description="Helical" evidence="19">
    <location>
        <begin position="105"/>
        <end position="122"/>
    </location>
</feature>
<name>A0A0F5K1X0_9BURK</name>
<dbReference type="STRING" id="28092.WM40_09605"/>
<evidence type="ECO:0000256" key="8">
    <source>
        <dbReference type="ARBA" id="ARBA00022982"/>
    </source>
</evidence>
<dbReference type="InterPro" id="IPR033946">
    <property type="entry name" value="Ubiquinol_oxase_su3_dom"/>
</dbReference>
<keyword evidence="10" id="KW-0560">Oxidoreductase</keyword>
<comment type="function">
    <text evidence="12">Cytochrome bo(3) ubiquinol terminal oxidase is the component of the aerobic respiratory chain of E.coli that predominates when cells are grown at high aeration. Has proton pump activity across the membrane in addition to electron transfer, pumping 2 protons/electron.</text>
</comment>
<dbReference type="Pfam" id="PF00510">
    <property type="entry name" value="COX3"/>
    <property type="match status" value="1"/>
</dbReference>
<comment type="subcellular location">
    <subcellularLocation>
        <location evidence="1 17">Cell membrane</location>
        <topology evidence="1 17">Multi-pass membrane protein</topology>
    </subcellularLocation>
</comment>